<sequence length="183" mass="20545">MKEANKKKSPGWSDVKTILADFDRARVLALLQDLYSSSKENQAFLHARFGLGTDPLLTYKTSISRWIWPDVSRAQDISIAKAKKAIGDYKKAVGRPDELAELMTFYCEQAVGFCREVGLSDEDFFASLMGMFALALKSTTTLTPAQRTHLLARLHETSRLSHDLGYGLGDEMDELMNEYRDVG</sequence>
<accession>A0A7Y2P2T7</accession>
<name>A0A7Y2P2T7_9BURK</name>
<evidence type="ECO:0000313" key="1">
    <source>
        <dbReference type="EMBL" id="NNG25274.1"/>
    </source>
</evidence>
<organism evidence="1 2">
    <name type="scientific">Telluria aromaticivorans</name>
    <dbReference type="NCBI Taxonomy" id="2725995"/>
    <lineage>
        <taxon>Bacteria</taxon>
        <taxon>Pseudomonadati</taxon>
        <taxon>Pseudomonadota</taxon>
        <taxon>Betaproteobacteria</taxon>
        <taxon>Burkholderiales</taxon>
        <taxon>Oxalobacteraceae</taxon>
        <taxon>Telluria group</taxon>
        <taxon>Telluria</taxon>
    </lineage>
</organism>
<gene>
    <name evidence="1" type="ORF">HGB41_20015</name>
</gene>
<dbReference type="Proteomes" id="UP000533905">
    <property type="component" value="Unassembled WGS sequence"/>
</dbReference>
<protein>
    <submittedName>
        <fullName evidence="1">Uncharacterized protein</fullName>
    </submittedName>
</protein>
<comment type="caution">
    <text evidence="1">The sequence shown here is derived from an EMBL/GenBank/DDBJ whole genome shotgun (WGS) entry which is preliminary data.</text>
</comment>
<proteinExistence type="predicted"/>
<keyword evidence="2" id="KW-1185">Reference proteome</keyword>
<dbReference type="AlphaFoldDB" id="A0A7Y2P2T7"/>
<dbReference type="RefSeq" id="WP_171087739.1">
    <property type="nucleotide sequence ID" value="NZ_JABAIV010000008.1"/>
</dbReference>
<dbReference type="EMBL" id="JABAIV010000008">
    <property type="protein sequence ID" value="NNG25274.1"/>
    <property type="molecule type" value="Genomic_DNA"/>
</dbReference>
<reference evidence="1 2" key="1">
    <citation type="submission" date="2020-04" db="EMBL/GenBank/DDBJ databases">
        <title>Massilia sp. nov., a cold adapted bacteria isolated from Arctic soil.</title>
        <authorList>
            <person name="Son J."/>
            <person name="Ka J.-O."/>
        </authorList>
    </citation>
    <scope>NUCLEOTIDE SEQUENCE [LARGE SCALE GENOMIC DNA]</scope>
    <source>
        <strain evidence="1 2">ML15P13</strain>
    </source>
</reference>
<evidence type="ECO:0000313" key="2">
    <source>
        <dbReference type="Proteomes" id="UP000533905"/>
    </source>
</evidence>